<dbReference type="RefSeq" id="WP_184284738.1">
    <property type="nucleotide sequence ID" value="NZ_BMCO01000005.1"/>
</dbReference>
<reference evidence="7 9" key="2">
    <citation type="submission" date="2020-08" db="EMBL/GenBank/DDBJ databases">
        <title>Genomic Encyclopedia of Type Strains, Phase IV (KMG-IV): sequencing the most valuable type-strain genomes for metagenomic binning, comparative biology and taxonomic classification.</title>
        <authorList>
            <person name="Goeker M."/>
        </authorList>
    </citation>
    <scope>NUCLEOTIDE SEQUENCE [LARGE SCALE GENOMIC DNA]</scope>
    <source>
        <strain evidence="7 9">DSM 22419</strain>
    </source>
</reference>
<gene>
    <name evidence="7" type="ORF">HNR41_002287</name>
    <name evidence="6" type="ORF">JEOCOQ751_00006</name>
</gene>
<protein>
    <recommendedName>
        <fullName evidence="4">Mobilization protein</fullName>
    </recommendedName>
    <alternativeName>
        <fullName evidence="3">Plasmid recombinase</fullName>
    </alternativeName>
</protein>
<comment type="function">
    <text evidence="1">The interaction of the RSA site and the PRE protein may not only serves a function in plasmid maintenance, but may also contributes to the distribution of small antibiotic resistance plasmids among Gram-positive bacteria.</text>
</comment>
<sequence length="396" mass="47127">MSYSILRVERVKGSGNTKGLQKHNQRENNNYNNKDIRHEDTHKNYDLINEKNVDYNKLIADKIDANYTGNRKIRADAIRHVEGIITSDQKFFNGLNEREMSQFFKDSLDFVKQEYGEENVLYATVHLDEKVPHMHFGFVPLTEDGRLSAKEKLGNKKAMTELQDRFNQYVNTRGYNLERGTAKQVSEREHKDMDKYKKETEYHKRELQTVKSDLEKLDRQLNAHISDLRVSSDFEYENEVEVKKGLFTAREELETGRKVISAEEFERIRQTVSSARDVLDDYEKIRETDFFKENEELKSKNMKYAAFSIEIDKENKKLKKEHEEYKELFTKYQKLTRGLYTTLRDSFQGFDKVYDNISNKLQQNDKTAVFGQFMDFVKEEVREQERTKQRDIDIER</sequence>
<proteinExistence type="inferred from homology"/>
<comment type="caution">
    <text evidence="6">The sequence shown here is derived from an EMBL/GenBank/DDBJ whole genome shotgun (WGS) entry which is preliminary data.</text>
</comment>
<dbReference type="GO" id="GO:0006310">
    <property type="term" value="P:DNA recombination"/>
    <property type="evidence" value="ECO:0007669"/>
    <property type="project" value="InterPro"/>
</dbReference>
<dbReference type="Gene3D" id="3.30.930.30">
    <property type="match status" value="1"/>
</dbReference>
<keyword evidence="5" id="KW-0175">Coiled coil</keyword>
<comment type="similarity">
    <text evidence="2">Belongs to the plasmid mobilization pre family.</text>
</comment>
<organism evidence="6 8">
    <name type="scientific">Jeotgalicoccus coquinae</name>
    <dbReference type="NCBI Taxonomy" id="709509"/>
    <lineage>
        <taxon>Bacteria</taxon>
        <taxon>Bacillati</taxon>
        <taxon>Bacillota</taxon>
        <taxon>Bacilli</taxon>
        <taxon>Bacillales</taxon>
        <taxon>Staphylococcaceae</taxon>
        <taxon>Jeotgalicoccus</taxon>
    </lineage>
</organism>
<dbReference type="AlphaFoldDB" id="A0A6V7R097"/>
<keyword evidence="9" id="KW-1185">Reference proteome</keyword>
<dbReference type="EMBL" id="JACHFF010000006">
    <property type="protein sequence ID" value="MBB6424298.1"/>
    <property type="molecule type" value="Genomic_DNA"/>
</dbReference>
<name>A0A6V7R097_9STAP</name>
<evidence type="ECO:0000256" key="5">
    <source>
        <dbReference type="SAM" id="Coils"/>
    </source>
</evidence>
<evidence type="ECO:0000256" key="1">
    <source>
        <dbReference type="ARBA" id="ARBA00002445"/>
    </source>
</evidence>
<evidence type="ECO:0000313" key="8">
    <source>
        <dbReference type="Proteomes" id="UP000534001"/>
    </source>
</evidence>
<dbReference type="CDD" id="cd17242">
    <property type="entry name" value="MobM_relaxase"/>
    <property type="match status" value="1"/>
</dbReference>
<dbReference type="Pfam" id="PF01076">
    <property type="entry name" value="Mob_Pre"/>
    <property type="match status" value="1"/>
</dbReference>
<dbReference type="GO" id="GO:0003677">
    <property type="term" value="F:DNA binding"/>
    <property type="evidence" value="ECO:0007669"/>
    <property type="project" value="InterPro"/>
</dbReference>
<evidence type="ECO:0000313" key="6">
    <source>
        <dbReference type="EMBL" id="CAD2070474.1"/>
    </source>
</evidence>
<evidence type="ECO:0000256" key="2">
    <source>
        <dbReference type="ARBA" id="ARBA00010657"/>
    </source>
</evidence>
<dbReference type="EMBL" id="CAJEWA010000002">
    <property type="protein sequence ID" value="CAD2070474.1"/>
    <property type="molecule type" value="Genomic_DNA"/>
</dbReference>
<evidence type="ECO:0000256" key="3">
    <source>
        <dbReference type="ARBA" id="ARBA00029953"/>
    </source>
</evidence>
<evidence type="ECO:0000256" key="4">
    <source>
        <dbReference type="ARBA" id="ARBA00031709"/>
    </source>
</evidence>
<accession>A0A6V7R097</accession>
<feature type="coiled-coil region" evidence="5">
    <location>
        <begin position="308"/>
        <end position="335"/>
    </location>
</feature>
<reference evidence="6 8" key="1">
    <citation type="submission" date="2020-07" db="EMBL/GenBank/DDBJ databases">
        <authorList>
            <person name="Criscuolo A."/>
        </authorList>
    </citation>
    <scope>NUCLEOTIDE SEQUENCE [LARGE SCALE GENOMIC DNA]</scope>
    <source>
        <strain evidence="6">CIP111751</strain>
    </source>
</reference>
<evidence type="ECO:0000313" key="7">
    <source>
        <dbReference type="EMBL" id="MBB6424298.1"/>
    </source>
</evidence>
<evidence type="ECO:0000313" key="9">
    <source>
        <dbReference type="Proteomes" id="UP000545588"/>
    </source>
</evidence>
<dbReference type="NCBIfam" id="NF041497">
    <property type="entry name" value="MobV"/>
    <property type="match status" value="1"/>
</dbReference>
<dbReference type="InterPro" id="IPR001668">
    <property type="entry name" value="Mob_Pre"/>
</dbReference>
<dbReference type="Proteomes" id="UP000545588">
    <property type="component" value="Unassembled WGS sequence"/>
</dbReference>
<dbReference type="Proteomes" id="UP000534001">
    <property type="component" value="Unassembled WGS sequence"/>
</dbReference>